<comment type="caution">
    <text evidence="2">The sequence shown here is derived from an EMBL/GenBank/DDBJ whole genome shotgun (WGS) entry which is preliminary data.</text>
</comment>
<evidence type="ECO:0000313" key="2">
    <source>
        <dbReference type="EMBL" id="MCZ8516748.1"/>
    </source>
</evidence>
<gene>
    <name evidence="2" type="ORF">O9H85_31170</name>
</gene>
<keyword evidence="1" id="KW-0812">Transmembrane</keyword>
<dbReference type="Proteomes" id="UP001527882">
    <property type="component" value="Unassembled WGS sequence"/>
</dbReference>
<dbReference type="InterPro" id="IPR024563">
    <property type="entry name" value="YqhR"/>
</dbReference>
<organism evidence="2 3">
    <name type="scientific">Paenibacillus gyeongsangnamensis</name>
    <dbReference type="NCBI Taxonomy" id="3388067"/>
    <lineage>
        <taxon>Bacteria</taxon>
        <taxon>Bacillati</taxon>
        <taxon>Bacillota</taxon>
        <taxon>Bacilli</taxon>
        <taxon>Bacillales</taxon>
        <taxon>Paenibacillaceae</taxon>
        <taxon>Paenibacillus</taxon>
    </lineage>
</organism>
<name>A0ABT4QIR9_9BACL</name>
<proteinExistence type="predicted"/>
<feature type="transmembrane region" description="Helical" evidence="1">
    <location>
        <begin position="97"/>
        <end position="116"/>
    </location>
</feature>
<dbReference type="EMBL" id="JAQAGZ010000026">
    <property type="protein sequence ID" value="MCZ8516748.1"/>
    <property type="molecule type" value="Genomic_DNA"/>
</dbReference>
<dbReference type="RefSeq" id="WP_269885280.1">
    <property type="nucleotide sequence ID" value="NZ_JAQAGZ010000026.1"/>
</dbReference>
<keyword evidence="1" id="KW-0472">Membrane</keyword>
<feature type="transmembrane region" description="Helical" evidence="1">
    <location>
        <begin position="61"/>
        <end position="85"/>
    </location>
</feature>
<keyword evidence="3" id="KW-1185">Reference proteome</keyword>
<evidence type="ECO:0000256" key="1">
    <source>
        <dbReference type="SAM" id="Phobius"/>
    </source>
</evidence>
<accession>A0ABT4QIR9</accession>
<feature type="transmembrane region" description="Helical" evidence="1">
    <location>
        <begin position="128"/>
        <end position="147"/>
    </location>
</feature>
<protein>
    <submittedName>
        <fullName evidence="2">YqhR family membrane protein</fullName>
    </submittedName>
</protein>
<reference evidence="2 3" key="1">
    <citation type="submission" date="2022-12" db="EMBL/GenBank/DDBJ databases">
        <title>Draft genome sequence of Paenibacillus sp. dW9.</title>
        <authorList>
            <person name="Choi E.-W."/>
            <person name="Kim D.-U."/>
        </authorList>
    </citation>
    <scope>NUCLEOTIDE SEQUENCE [LARGE SCALE GENOMIC DNA]</scope>
    <source>
        <strain evidence="3">dW9</strain>
    </source>
</reference>
<evidence type="ECO:0000313" key="3">
    <source>
        <dbReference type="Proteomes" id="UP001527882"/>
    </source>
</evidence>
<sequence length="169" mass="19384">MVQSKRETVHDTTKWRFAVNVGFFAGLLWGGVKIVEHYFHFTTLSPGFLIEPFYLHSFLSTWQGMLAGWLAFIVFSIVSALIYSVLLAKARGPWCGIWYGLAWWAVIFLILGPVTGTTKWIAYMDLNTVLTDLCLFLLWGLFIGYSITFEFTDERVREPYPGNKIPEPD</sequence>
<feature type="transmembrane region" description="Helical" evidence="1">
    <location>
        <begin position="21"/>
        <end position="41"/>
    </location>
</feature>
<dbReference type="Pfam" id="PF11085">
    <property type="entry name" value="YqhR"/>
    <property type="match status" value="1"/>
</dbReference>
<keyword evidence="1" id="KW-1133">Transmembrane helix</keyword>